<reference evidence="10" key="1">
    <citation type="submission" date="2021-02" db="EMBL/GenBank/DDBJ databases">
        <authorList>
            <person name="Nowell W R."/>
        </authorList>
    </citation>
    <scope>NUCLEOTIDE SEQUENCE</scope>
    <source>
        <strain evidence="10">Ploen Becks lab</strain>
    </source>
</reference>
<evidence type="ECO:0000313" key="11">
    <source>
        <dbReference type="Proteomes" id="UP000663879"/>
    </source>
</evidence>
<dbReference type="InterPro" id="IPR017970">
    <property type="entry name" value="Homeobox_CS"/>
</dbReference>
<feature type="compositionally biased region" description="Low complexity" evidence="8">
    <location>
        <begin position="259"/>
        <end position="281"/>
    </location>
</feature>
<feature type="compositionally biased region" description="Acidic residues" evidence="8">
    <location>
        <begin position="71"/>
        <end position="81"/>
    </location>
</feature>
<organism evidence="10 11">
    <name type="scientific">Brachionus calyciflorus</name>
    <dbReference type="NCBI Taxonomy" id="104777"/>
    <lineage>
        <taxon>Eukaryota</taxon>
        <taxon>Metazoa</taxon>
        <taxon>Spiralia</taxon>
        <taxon>Gnathifera</taxon>
        <taxon>Rotifera</taxon>
        <taxon>Eurotatoria</taxon>
        <taxon>Monogononta</taxon>
        <taxon>Pseudotrocha</taxon>
        <taxon>Ploima</taxon>
        <taxon>Brachionidae</taxon>
        <taxon>Brachionus</taxon>
    </lineage>
</organism>
<comment type="caution">
    <text evidence="10">The sequence shown here is derived from an EMBL/GenBank/DDBJ whole genome shotgun (WGS) entry which is preliminary data.</text>
</comment>
<keyword evidence="3 6" id="KW-0238">DNA-binding</keyword>
<feature type="region of interest" description="Disordered" evidence="8">
    <location>
        <begin position="250"/>
        <end position="288"/>
    </location>
</feature>
<dbReference type="InterPro" id="IPR001356">
    <property type="entry name" value="HD"/>
</dbReference>
<evidence type="ECO:0000256" key="3">
    <source>
        <dbReference type="ARBA" id="ARBA00023125"/>
    </source>
</evidence>
<evidence type="ECO:0000259" key="9">
    <source>
        <dbReference type="PROSITE" id="PS50071"/>
    </source>
</evidence>
<feature type="region of interest" description="Disordered" evidence="8">
    <location>
        <begin position="27"/>
        <end position="86"/>
    </location>
</feature>
<gene>
    <name evidence="10" type="ORF">OXX778_LOCUS9862</name>
</gene>
<proteinExistence type="predicted"/>
<evidence type="ECO:0000256" key="4">
    <source>
        <dbReference type="ARBA" id="ARBA00023155"/>
    </source>
</evidence>
<dbReference type="Proteomes" id="UP000663879">
    <property type="component" value="Unassembled WGS sequence"/>
</dbReference>
<dbReference type="Gene3D" id="1.10.10.60">
    <property type="entry name" value="Homeodomain-like"/>
    <property type="match status" value="1"/>
</dbReference>
<dbReference type="GO" id="GO:0000977">
    <property type="term" value="F:RNA polymerase II transcription regulatory region sequence-specific DNA binding"/>
    <property type="evidence" value="ECO:0007669"/>
    <property type="project" value="TreeGrafter"/>
</dbReference>
<dbReference type="EMBL" id="CAJNOC010001495">
    <property type="protein sequence ID" value="CAF0869556.1"/>
    <property type="molecule type" value="Genomic_DNA"/>
</dbReference>
<feature type="domain" description="Homeobox" evidence="9">
    <location>
        <begin position="88"/>
        <end position="148"/>
    </location>
</feature>
<dbReference type="SUPFAM" id="SSF46689">
    <property type="entry name" value="Homeodomain-like"/>
    <property type="match status" value="1"/>
</dbReference>
<keyword evidence="2" id="KW-0217">Developmental protein</keyword>
<comment type="subcellular location">
    <subcellularLocation>
        <location evidence="1 6 7">Nucleus</location>
    </subcellularLocation>
</comment>
<accession>A0A813X8Y9</accession>
<dbReference type="PROSITE" id="PS00027">
    <property type="entry name" value="HOMEOBOX_1"/>
    <property type="match status" value="1"/>
</dbReference>
<keyword evidence="4 6" id="KW-0371">Homeobox</keyword>
<dbReference type="OrthoDB" id="6159439at2759"/>
<keyword evidence="11" id="KW-1185">Reference proteome</keyword>
<evidence type="ECO:0000256" key="2">
    <source>
        <dbReference type="ARBA" id="ARBA00022473"/>
    </source>
</evidence>
<evidence type="ECO:0000313" key="10">
    <source>
        <dbReference type="EMBL" id="CAF0869556.1"/>
    </source>
</evidence>
<dbReference type="SMART" id="SM00389">
    <property type="entry name" value="HOX"/>
    <property type="match status" value="1"/>
</dbReference>
<dbReference type="InterPro" id="IPR009057">
    <property type="entry name" value="Homeodomain-like_sf"/>
</dbReference>
<name>A0A813X8Y9_9BILA</name>
<dbReference type="Pfam" id="PF00046">
    <property type="entry name" value="Homeodomain"/>
    <property type="match status" value="1"/>
</dbReference>
<dbReference type="GO" id="GO:0005634">
    <property type="term" value="C:nucleus"/>
    <property type="evidence" value="ECO:0007669"/>
    <property type="project" value="UniProtKB-SubCell"/>
</dbReference>
<evidence type="ECO:0000256" key="6">
    <source>
        <dbReference type="PROSITE-ProRule" id="PRU00108"/>
    </source>
</evidence>
<evidence type="ECO:0000256" key="5">
    <source>
        <dbReference type="ARBA" id="ARBA00023242"/>
    </source>
</evidence>
<evidence type="ECO:0000256" key="8">
    <source>
        <dbReference type="SAM" id="MobiDB-lite"/>
    </source>
</evidence>
<dbReference type="PANTHER" id="PTHR24329">
    <property type="entry name" value="HOMEOBOX PROTEIN ARISTALESS"/>
    <property type="match status" value="1"/>
</dbReference>
<feature type="compositionally biased region" description="Polar residues" evidence="8">
    <location>
        <begin position="48"/>
        <end position="61"/>
    </location>
</feature>
<dbReference type="InterPro" id="IPR050649">
    <property type="entry name" value="Paired_Homeobox_TFs"/>
</dbReference>
<feature type="compositionally biased region" description="Low complexity" evidence="8">
    <location>
        <begin position="153"/>
        <end position="168"/>
    </location>
</feature>
<feature type="DNA-binding region" description="Homeobox" evidence="6">
    <location>
        <begin position="90"/>
        <end position="149"/>
    </location>
</feature>
<feature type="region of interest" description="Disordered" evidence="8">
    <location>
        <begin position="144"/>
        <end position="180"/>
    </location>
</feature>
<dbReference type="CDD" id="cd00086">
    <property type="entry name" value="homeodomain"/>
    <property type="match status" value="1"/>
</dbReference>
<sequence length="288" mass="32429">MEQILTVTPTTKKSCFNIDSLLSGKSTEPIVSRSNSPLQINNNNNINQRALTPESSNSKNYAENEEHYSDENEEDYDIETDADGRPSRKIRRSRTTFTTYQLHQLERAFDKTQYPDVFTREELAMSLDLSEARVQVWFQNRRAKWRKREKTTSSPNSNESRSSPNFFPENKSQISPNIPKTFVPPTSIPHPPQNTTEYNSLFNNPYLAAAAAAAAYNLNPMLLQQVMAAANMQAAMSGLNNNKEAKKELSNYMYPSPSPSSSTSSLSNENLNTSNTSNTNTHLKSVNV</sequence>
<evidence type="ECO:0000256" key="7">
    <source>
        <dbReference type="RuleBase" id="RU000682"/>
    </source>
</evidence>
<dbReference type="PANTHER" id="PTHR24329:SF543">
    <property type="entry name" value="FI01017P-RELATED"/>
    <property type="match status" value="1"/>
</dbReference>
<evidence type="ECO:0000256" key="1">
    <source>
        <dbReference type="ARBA" id="ARBA00004123"/>
    </source>
</evidence>
<keyword evidence="5 6" id="KW-0539">Nucleus</keyword>
<protein>
    <recommendedName>
        <fullName evidence="9">Homeobox domain-containing protein</fullName>
    </recommendedName>
</protein>
<dbReference type="GO" id="GO:0000981">
    <property type="term" value="F:DNA-binding transcription factor activity, RNA polymerase II-specific"/>
    <property type="evidence" value="ECO:0007669"/>
    <property type="project" value="InterPro"/>
</dbReference>
<dbReference type="AlphaFoldDB" id="A0A813X8Y9"/>
<dbReference type="FunFam" id="1.10.10.60:FF:000102">
    <property type="entry name" value="Aristaless related homeobox"/>
    <property type="match status" value="1"/>
</dbReference>
<dbReference type="PROSITE" id="PS50071">
    <property type="entry name" value="HOMEOBOX_2"/>
    <property type="match status" value="1"/>
</dbReference>